<feature type="transmembrane region" description="Helical" evidence="5">
    <location>
        <begin position="371"/>
        <end position="397"/>
    </location>
</feature>
<keyword evidence="7" id="KW-1185">Reference proteome</keyword>
<feature type="transmembrane region" description="Helical" evidence="5">
    <location>
        <begin position="417"/>
        <end position="438"/>
    </location>
</feature>
<dbReference type="EMBL" id="BMEL01000001">
    <property type="protein sequence ID" value="GGF16636.1"/>
    <property type="molecule type" value="Genomic_DNA"/>
</dbReference>
<dbReference type="AlphaFoldDB" id="A0A917B1P8"/>
<dbReference type="Proteomes" id="UP000660110">
    <property type="component" value="Unassembled WGS sequence"/>
</dbReference>
<comment type="subcellular location">
    <subcellularLocation>
        <location evidence="4">Cell membrane</location>
    </subcellularLocation>
    <subcellularLocation>
        <location evidence="1">Membrane</location>
        <topology evidence="1">Multi-pass membrane protein</topology>
    </subcellularLocation>
</comment>
<dbReference type="InterPro" id="IPR004995">
    <property type="entry name" value="Spore_Ger"/>
</dbReference>
<evidence type="ECO:0000313" key="7">
    <source>
        <dbReference type="Proteomes" id="UP000660110"/>
    </source>
</evidence>
<evidence type="ECO:0000256" key="4">
    <source>
        <dbReference type="PIRNR" id="PIRNR005690"/>
    </source>
</evidence>
<evidence type="ECO:0000256" key="1">
    <source>
        <dbReference type="ARBA" id="ARBA00004141"/>
    </source>
</evidence>
<keyword evidence="5" id="KW-1133">Transmembrane helix</keyword>
<dbReference type="GO" id="GO:0005886">
    <property type="term" value="C:plasma membrane"/>
    <property type="evidence" value="ECO:0007669"/>
    <property type="project" value="UniProtKB-SubCell"/>
</dbReference>
<dbReference type="PANTHER" id="PTHR22550:SF5">
    <property type="entry name" value="LEUCINE ZIPPER PROTEIN 4"/>
    <property type="match status" value="1"/>
</dbReference>
<accession>A0A917B1P8</accession>
<evidence type="ECO:0000256" key="2">
    <source>
        <dbReference type="ARBA" id="ARBA00005278"/>
    </source>
</evidence>
<gene>
    <name evidence="6" type="ORF">GCM10010954_14060</name>
</gene>
<name>A0A917B1P8_HALAA</name>
<dbReference type="InterPro" id="IPR050768">
    <property type="entry name" value="UPF0353/GerABKA_families"/>
</dbReference>
<dbReference type="GO" id="GO:0009847">
    <property type="term" value="P:spore germination"/>
    <property type="evidence" value="ECO:0007669"/>
    <property type="project" value="UniProtKB-UniRule"/>
</dbReference>
<keyword evidence="3 4" id="KW-0472">Membrane</keyword>
<dbReference type="PANTHER" id="PTHR22550">
    <property type="entry name" value="SPORE GERMINATION PROTEIN"/>
    <property type="match status" value="1"/>
</dbReference>
<dbReference type="Pfam" id="PF03323">
    <property type="entry name" value="GerA"/>
    <property type="match status" value="1"/>
</dbReference>
<evidence type="ECO:0000313" key="6">
    <source>
        <dbReference type="EMBL" id="GGF16636.1"/>
    </source>
</evidence>
<dbReference type="PIRSF" id="PIRSF005690">
    <property type="entry name" value="GerBA"/>
    <property type="match status" value="1"/>
</dbReference>
<protein>
    <submittedName>
        <fullName evidence="6">Spore germination protein</fullName>
    </submittedName>
</protein>
<evidence type="ECO:0000256" key="3">
    <source>
        <dbReference type="ARBA" id="ARBA00023136"/>
    </source>
</evidence>
<reference evidence="6" key="1">
    <citation type="journal article" date="2014" name="Int. J. Syst. Evol. Microbiol.">
        <title>Complete genome sequence of Corynebacterium casei LMG S-19264T (=DSM 44701T), isolated from a smear-ripened cheese.</title>
        <authorList>
            <consortium name="US DOE Joint Genome Institute (JGI-PGF)"/>
            <person name="Walter F."/>
            <person name="Albersmeier A."/>
            <person name="Kalinowski J."/>
            <person name="Ruckert C."/>
        </authorList>
    </citation>
    <scope>NUCLEOTIDE SEQUENCE</scope>
    <source>
        <strain evidence="6">CGMCC 1.12153</strain>
    </source>
</reference>
<keyword evidence="5" id="KW-0812">Transmembrane</keyword>
<sequence>MWKWKRKRVQEEKQDELNAKAEETLETLFKTLKKSDDFKSYQAGVSGYIVSYVGTLSEPKLLNHSVLPVLKQHTVYTLDDLKNLLPVEDLQITDDPSLVRQKMMTGHIAIQLKENDPGVLLIPAVTVEGRKVSIPEVEFSVVGPKEAFVESIDKNMNLMRKRLTLPQFTMKEVTVGKITKTRVGVVYIDGIADPDNVNTVLQRLQDIEYDQIIDSSFITQMIADNSTSPFPQLLDTERPDRAVEVIVEGKIAIIVDGSPHVLTCPTTVVEFFSSSDDYFLPWPLASVFRLIRLFAVFFSVLSTSLYVAILTYHHEMIPEELMSTIVSSRADIPFPPILEVIILELTIELLREAGARLPTKIGQTIGIVGGIVIGTAAVDAGLTSNVLLIIVALAALASFTTPVYQIGNTIRLIRFPFLLGAQMWGLIGVSMVMAFYIGHLIKLKSIGRPFFAPIYPLRFRDLRDAFIRLPFNKQSERPMQTRPVDAVRFNIKRTSEKRDVDE</sequence>
<feature type="transmembrane region" description="Helical" evidence="5">
    <location>
        <begin position="290"/>
        <end position="312"/>
    </location>
</feature>
<dbReference type="RefSeq" id="WP_188376723.1">
    <property type="nucleotide sequence ID" value="NZ_BMEL01000001.1"/>
</dbReference>
<comment type="caution">
    <text evidence="6">The sequence shown here is derived from an EMBL/GenBank/DDBJ whole genome shotgun (WGS) entry which is preliminary data.</text>
</comment>
<reference evidence="6" key="2">
    <citation type="submission" date="2020-09" db="EMBL/GenBank/DDBJ databases">
        <authorList>
            <person name="Sun Q."/>
            <person name="Zhou Y."/>
        </authorList>
    </citation>
    <scope>NUCLEOTIDE SEQUENCE</scope>
    <source>
        <strain evidence="6">CGMCC 1.12153</strain>
    </source>
</reference>
<organism evidence="6 7">
    <name type="scientific">Halobacillus andaensis</name>
    <dbReference type="NCBI Taxonomy" id="1176239"/>
    <lineage>
        <taxon>Bacteria</taxon>
        <taxon>Bacillati</taxon>
        <taxon>Bacillota</taxon>
        <taxon>Bacilli</taxon>
        <taxon>Bacillales</taxon>
        <taxon>Bacillaceae</taxon>
        <taxon>Halobacillus</taxon>
    </lineage>
</organism>
<comment type="similarity">
    <text evidence="2 4">Belongs to the GerABKA family.</text>
</comment>
<evidence type="ECO:0000256" key="5">
    <source>
        <dbReference type="SAM" id="Phobius"/>
    </source>
</evidence>
<proteinExistence type="inferred from homology"/>